<dbReference type="KEGG" id="tng:GSTEN00016202G001"/>
<reference evidence="2" key="2">
    <citation type="submission" date="2004-02" db="EMBL/GenBank/DDBJ databases">
        <authorList>
            <consortium name="Genoscope"/>
            <consortium name="Whitehead Institute Centre for Genome Research"/>
        </authorList>
    </citation>
    <scope>NUCLEOTIDE SEQUENCE</scope>
</reference>
<evidence type="ECO:0000313" key="2">
    <source>
        <dbReference type="EMBL" id="CAF98479.1"/>
    </source>
</evidence>
<feature type="chain" id="PRO_5004244081" evidence="1">
    <location>
        <begin position="27"/>
        <end position="130"/>
    </location>
</feature>
<keyword evidence="1" id="KW-0732">Signal</keyword>
<evidence type="ECO:0000256" key="1">
    <source>
        <dbReference type="SAM" id="SignalP"/>
    </source>
</evidence>
<proteinExistence type="predicted"/>
<feature type="signal peptide" evidence="1">
    <location>
        <begin position="1"/>
        <end position="26"/>
    </location>
</feature>
<reference evidence="2" key="1">
    <citation type="journal article" date="2004" name="Nature">
        <title>Genome duplication in the teleost fish Tetraodon nigroviridis reveals the early vertebrate proto-karyotype.</title>
        <authorList>
            <person name="Jaillon O."/>
            <person name="Aury J.-M."/>
            <person name="Brunet F."/>
            <person name="Petit J.-L."/>
            <person name="Stange-Thomann N."/>
            <person name="Mauceli E."/>
            <person name="Bouneau L."/>
            <person name="Fischer C."/>
            <person name="Ozouf-Costaz C."/>
            <person name="Bernot A."/>
            <person name="Nicaud S."/>
            <person name="Jaffe D."/>
            <person name="Fisher S."/>
            <person name="Lutfalla G."/>
            <person name="Dossat C."/>
            <person name="Segurens B."/>
            <person name="Dasilva C."/>
            <person name="Salanoubat M."/>
            <person name="Levy M."/>
            <person name="Boudet N."/>
            <person name="Castellano S."/>
            <person name="Anthouard V."/>
            <person name="Jubin C."/>
            <person name="Castelli V."/>
            <person name="Katinka M."/>
            <person name="Vacherie B."/>
            <person name="Biemont C."/>
            <person name="Skalli Z."/>
            <person name="Cattolico L."/>
            <person name="Poulain J."/>
            <person name="De Berardinis V."/>
            <person name="Cruaud C."/>
            <person name="Duprat S."/>
            <person name="Brottier P."/>
            <person name="Coutanceau J.-P."/>
            <person name="Gouzy J."/>
            <person name="Parra G."/>
            <person name="Lardier G."/>
            <person name="Chapple C."/>
            <person name="McKernan K.J."/>
            <person name="McEwan P."/>
            <person name="Bosak S."/>
            <person name="Kellis M."/>
            <person name="Volff J.-N."/>
            <person name="Guigo R."/>
            <person name="Zody M.C."/>
            <person name="Mesirov J."/>
            <person name="Lindblad-Toh K."/>
            <person name="Birren B."/>
            <person name="Nusbaum C."/>
            <person name="Kahn D."/>
            <person name="Robinson-Rechavi M."/>
            <person name="Laudet V."/>
            <person name="Schachter V."/>
            <person name="Quetier F."/>
            <person name="Saurin W."/>
            <person name="Scarpelli C."/>
            <person name="Wincker P."/>
            <person name="Lander E.S."/>
            <person name="Weissenbach J."/>
            <person name="Roest Crollius H."/>
        </authorList>
    </citation>
    <scope>NUCLEOTIDE SEQUENCE [LARGE SCALE GENOMIC DNA]</scope>
</reference>
<dbReference type="AlphaFoldDB" id="Q4SLK3"/>
<name>Q4SLK3_TETNG</name>
<comment type="caution">
    <text evidence="2">The sequence shown here is derived from an EMBL/GenBank/DDBJ whole genome shotgun (WGS) entry which is preliminary data.</text>
</comment>
<gene>
    <name evidence="2" type="ORF">GSTENG00016202001</name>
</gene>
<dbReference type="EMBL" id="CAAE01014556">
    <property type="protein sequence ID" value="CAF98479.1"/>
    <property type="molecule type" value="Genomic_DNA"/>
</dbReference>
<organism evidence="2">
    <name type="scientific">Tetraodon nigroviridis</name>
    <name type="common">Spotted green pufferfish</name>
    <name type="synonym">Chelonodon nigroviridis</name>
    <dbReference type="NCBI Taxonomy" id="99883"/>
    <lineage>
        <taxon>Eukaryota</taxon>
        <taxon>Metazoa</taxon>
        <taxon>Chordata</taxon>
        <taxon>Craniata</taxon>
        <taxon>Vertebrata</taxon>
        <taxon>Euteleostomi</taxon>
        <taxon>Actinopterygii</taxon>
        <taxon>Neopterygii</taxon>
        <taxon>Teleostei</taxon>
        <taxon>Neoteleostei</taxon>
        <taxon>Acanthomorphata</taxon>
        <taxon>Eupercaria</taxon>
        <taxon>Tetraodontiformes</taxon>
        <taxon>Tetradontoidea</taxon>
        <taxon>Tetraodontidae</taxon>
        <taxon>Tetraodon</taxon>
    </lineage>
</organism>
<sequence>MAPALWRCPMFRLLLLFCFCLGATEGVKGSMAGGFICHNRVTPLILKGSVRVFFRNSQFFSEDLVLISESSVSDGSHLGKAGVTPRSVVLSDTVFRNDSQQGRLQQTLKCHRKWCHMSDYVCTVPSRSTD</sequence>
<protein>
    <submittedName>
        <fullName evidence="2">(spotted green pufferfish) hypothetical protein</fullName>
    </submittedName>
</protein>
<accession>Q4SLK3</accession>